<dbReference type="EMBL" id="WCUP01000013">
    <property type="protein sequence ID" value="KAB4107113.1"/>
    <property type="molecule type" value="Genomic_DNA"/>
</dbReference>
<dbReference type="GeneID" id="93523979"/>
<evidence type="ECO:0000313" key="10">
    <source>
        <dbReference type="Proteomes" id="UP000438773"/>
    </source>
</evidence>
<evidence type="ECO:0000313" key="3">
    <source>
        <dbReference type="EMBL" id="KAB4113224.1"/>
    </source>
</evidence>
<dbReference type="RefSeq" id="WP_004288719.1">
    <property type="nucleotide sequence ID" value="NZ_BAABZM010000001.1"/>
</dbReference>
<evidence type="ECO:0000313" key="5">
    <source>
        <dbReference type="EMBL" id="MDC1901841.1"/>
    </source>
</evidence>
<reference evidence="6 8" key="2">
    <citation type="submission" date="2018-08" db="EMBL/GenBank/DDBJ databases">
        <title>A genome reference for cultivated species of the human gut microbiota.</title>
        <authorList>
            <person name="Zou Y."/>
            <person name="Xue W."/>
            <person name="Luo G."/>
        </authorList>
    </citation>
    <scope>NUCLEOTIDE SEQUENCE [LARGE SCALE GENOMIC DNA]</scope>
    <source>
        <strain evidence="6 8">OM03-4</strain>
    </source>
</reference>
<protein>
    <submittedName>
        <fullName evidence="2">Type VI secretion system needle protein Hcp</fullName>
    </submittedName>
    <submittedName>
        <fullName evidence="5">Type VI secretion system tube protein TssD</fullName>
    </submittedName>
</protein>
<evidence type="ECO:0000313" key="6">
    <source>
        <dbReference type="EMBL" id="RGN91306.1"/>
    </source>
</evidence>
<reference evidence="5" key="4">
    <citation type="submission" date="2022-10" db="EMBL/GenBank/DDBJ databases">
        <title>Human gut microbiome strain richness.</title>
        <authorList>
            <person name="Chen-Liaw A."/>
        </authorList>
    </citation>
    <scope>NUCLEOTIDE SEQUENCE</scope>
    <source>
        <strain evidence="5">1001713st1_F9_1001713B170221_170320</strain>
    </source>
</reference>
<evidence type="ECO:0000313" key="4">
    <source>
        <dbReference type="EMBL" id="KAB4121426.1"/>
    </source>
</evidence>
<dbReference type="EMBL" id="JAQNSI010000423">
    <property type="protein sequence ID" value="MDC1901841.1"/>
    <property type="molecule type" value="Genomic_DNA"/>
</dbReference>
<dbReference type="EMBL" id="WCUR01000073">
    <property type="protein sequence ID" value="KAB4113224.1"/>
    <property type="molecule type" value="Genomic_DNA"/>
</dbReference>
<evidence type="ECO:0000313" key="11">
    <source>
        <dbReference type="Proteomes" id="UP000441711"/>
    </source>
</evidence>
<dbReference type="Proteomes" id="UP000434462">
    <property type="component" value="Unassembled WGS sequence"/>
</dbReference>
<evidence type="ECO:0000313" key="7">
    <source>
        <dbReference type="Proteomes" id="UP000095614"/>
    </source>
</evidence>
<dbReference type="Proteomes" id="UP001222603">
    <property type="component" value="Unassembled WGS sequence"/>
</dbReference>
<dbReference type="AlphaFoldDB" id="A0A174P8Y3"/>
<sequence length="140" mass="15906">MFGYTVFLKIGNLAASSLTDMYKDSYQLIGCEFGFAQGIDIKGQVQTEVKGGTFYVTYPHLPNRDMIQWMLDARKYQSGAIVVHDNQGSTLEKILFEKATCVDMEISYIRQGKSYIATKLTVQAQKLAFGTEEFENQWVF</sequence>
<dbReference type="GO" id="GO:0033104">
    <property type="term" value="C:type VI protein secretion system complex"/>
    <property type="evidence" value="ECO:0007669"/>
    <property type="project" value="InterPro"/>
</dbReference>
<reference evidence="9 10" key="3">
    <citation type="journal article" date="2019" name="Nat. Med.">
        <title>A library of human gut bacterial isolates paired with longitudinal multiomics data enables mechanistic microbiome research.</title>
        <authorList>
            <person name="Poyet M."/>
            <person name="Groussin M."/>
            <person name="Gibbons S.M."/>
            <person name="Avila-Pacheco J."/>
            <person name="Jiang X."/>
            <person name="Kearney S.M."/>
            <person name="Perrotta A.R."/>
            <person name="Berdy B."/>
            <person name="Zhao S."/>
            <person name="Lieberman T.D."/>
            <person name="Swanson P.K."/>
            <person name="Smith M."/>
            <person name="Roesemann S."/>
            <person name="Alexander J.E."/>
            <person name="Rich S.A."/>
            <person name="Livny J."/>
            <person name="Vlamakis H."/>
            <person name="Clish C."/>
            <person name="Bullock K."/>
            <person name="Deik A."/>
            <person name="Scott J."/>
            <person name="Pierce K.A."/>
            <person name="Xavier R.J."/>
            <person name="Alm E.J."/>
        </authorList>
    </citation>
    <scope>NUCLEOTIDE SEQUENCE [LARGE SCALE GENOMIC DNA]</scope>
    <source>
        <strain evidence="2 11">BIOML-A36</strain>
        <strain evidence="4 10">BIOML-A37</strain>
        <strain evidence="3 9">BIOML-A38</strain>
    </source>
</reference>
<dbReference type="Proteomes" id="UP000438773">
    <property type="component" value="Unassembled WGS sequence"/>
</dbReference>
<dbReference type="Proteomes" id="UP000260759">
    <property type="component" value="Unassembled WGS sequence"/>
</dbReference>
<dbReference type="Proteomes" id="UP000095614">
    <property type="component" value="Unassembled WGS sequence"/>
</dbReference>
<name>A0A174P8Y3_BACUN</name>
<evidence type="ECO:0000313" key="9">
    <source>
        <dbReference type="Proteomes" id="UP000434462"/>
    </source>
</evidence>
<evidence type="ECO:0000313" key="1">
    <source>
        <dbReference type="EMBL" id="CUP55507.1"/>
    </source>
</evidence>
<dbReference type="EMBL" id="QSVA01000018">
    <property type="protein sequence ID" value="RGN91306.1"/>
    <property type="molecule type" value="Genomic_DNA"/>
</dbReference>
<organism evidence="1 7">
    <name type="scientific">Bacteroides uniformis</name>
    <dbReference type="NCBI Taxonomy" id="820"/>
    <lineage>
        <taxon>Bacteria</taxon>
        <taxon>Pseudomonadati</taxon>
        <taxon>Bacteroidota</taxon>
        <taxon>Bacteroidia</taxon>
        <taxon>Bacteroidales</taxon>
        <taxon>Bacteroidaceae</taxon>
        <taxon>Bacteroides</taxon>
    </lineage>
</organism>
<accession>A0A174P8Y3</accession>
<dbReference type="Pfam" id="PF17642">
    <property type="entry name" value="TssD"/>
    <property type="match status" value="1"/>
</dbReference>
<dbReference type="EMBL" id="WCUQ01000013">
    <property type="protein sequence ID" value="KAB4121426.1"/>
    <property type="molecule type" value="Genomic_DNA"/>
</dbReference>
<dbReference type="GeneID" id="93072029"/>
<dbReference type="InterPro" id="IPR041408">
    <property type="entry name" value="Hcp_Tssd"/>
</dbReference>
<evidence type="ECO:0000313" key="8">
    <source>
        <dbReference type="Proteomes" id="UP000260759"/>
    </source>
</evidence>
<gene>
    <name evidence="5" type="primary">tssD</name>
    <name evidence="6" type="ORF">DXB37_16535</name>
    <name evidence="1" type="ORF">ERS852462_03992</name>
    <name evidence="2" type="ORF">GAQ70_17655</name>
    <name evidence="3" type="ORF">GAQ72_16480</name>
    <name evidence="4" type="ORF">GAQ75_19450</name>
    <name evidence="5" type="ORF">POZ10_14585</name>
</gene>
<reference evidence="1 7" key="1">
    <citation type="submission" date="2015-09" db="EMBL/GenBank/DDBJ databases">
        <authorList>
            <consortium name="Pathogen Informatics"/>
        </authorList>
    </citation>
    <scope>NUCLEOTIDE SEQUENCE [LARGE SCALE GENOMIC DNA]</scope>
    <source>
        <strain evidence="1 7">2789STDY5834847</strain>
    </source>
</reference>
<evidence type="ECO:0000313" key="2">
    <source>
        <dbReference type="EMBL" id="KAB4107113.1"/>
    </source>
</evidence>
<dbReference type="EMBL" id="CZAF01000014">
    <property type="protein sequence ID" value="CUP55507.1"/>
    <property type="molecule type" value="Genomic_DNA"/>
</dbReference>
<dbReference type="OrthoDB" id="1027517at2"/>
<proteinExistence type="predicted"/>
<dbReference type="Proteomes" id="UP000441711">
    <property type="component" value="Unassembled WGS sequence"/>
</dbReference>